<protein>
    <recommendedName>
        <fullName evidence="4">EGF-like domain-containing protein</fullName>
    </recommendedName>
</protein>
<proteinExistence type="predicted"/>
<evidence type="ECO:0000256" key="1">
    <source>
        <dbReference type="SAM" id="SignalP"/>
    </source>
</evidence>
<reference evidence="2" key="1">
    <citation type="submission" date="2021-09" db="EMBL/GenBank/DDBJ databases">
        <authorList>
            <consortium name="AG Swart"/>
            <person name="Singh M."/>
            <person name="Singh A."/>
            <person name="Seah K."/>
            <person name="Emmerich C."/>
        </authorList>
    </citation>
    <scope>NUCLEOTIDE SEQUENCE</scope>
    <source>
        <strain evidence="2">ATCC30299</strain>
    </source>
</reference>
<comment type="caution">
    <text evidence="2">The sequence shown here is derived from an EMBL/GenBank/DDBJ whole genome shotgun (WGS) entry which is preliminary data.</text>
</comment>
<feature type="chain" id="PRO_5043852001" description="EGF-like domain-containing protein" evidence="1">
    <location>
        <begin position="19"/>
        <end position="286"/>
    </location>
</feature>
<name>A0AAU9IQ56_9CILI</name>
<dbReference type="Proteomes" id="UP001162131">
    <property type="component" value="Unassembled WGS sequence"/>
</dbReference>
<organism evidence="2 3">
    <name type="scientific">Blepharisma stoltei</name>
    <dbReference type="NCBI Taxonomy" id="1481888"/>
    <lineage>
        <taxon>Eukaryota</taxon>
        <taxon>Sar</taxon>
        <taxon>Alveolata</taxon>
        <taxon>Ciliophora</taxon>
        <taxon>Postciliodesmatophora</taxon>
        <taxon>Heterotrichea</taxon>
        <taxon>Heterotrichida</taxon>
        <taxon>Blepharismidae</taxon>
        <taxon>Blepharisma</taxon>
    </lineage>
</organism>
<evidence type="ECO:0000313" key="2">
    <source>
        <dbReference type="EMBL" id="CAG9315352.1"/>
    </source>
</evidence>
<evidence type="ECO:0000313" key="3">
    <source>
        <dbReference type="Proteomes" id="UP001162131"/>
    </source>
</evidence>
<evidence type="ECO:0008006" key="4">
    <source>
        <dbReference type="Google" id="ProtNLM"/>
    </source>
</evidence>
<gene>
    <name evidence="2" type="ORF">BSTOLATCC_MIC13125</name>
</gene>
<dbReference type="EMBL" id="CAJZBQ010000013">
    <property type="protein sequence ID" value="CAG9315352.1"/>
    <property type="molecule type" value="Genomic_DNA"/>
</dbReference>
<sequence length="286" mass="31655">MFVVIFTFILLFLTFVSALFCPTVICREHMMDQCIQIVEDLVIYTPCPDSSYCPDFNLYNLTSQQCVEGVEDNPIDLKCLEYKEKNDECDLSSPCIPNFYCALTENAGICKPKKKLGESCTQFNECASGSVCDSKKCIPNFSIEAGKPADSKVACKSGIIRSGICKKPSISIGELPVECKSNNDCNSTDGTLSECVCVPGLKGQAYCRLHNSDKPMLQAVELIYSGDIMDGTISLYEALNYPLLQYADECLKNDAKEMKMYQKLKELKSTCEGRLLGLSIILLILS</sequence>
<dbReference type="AlphaFoldDB" id="A0AAU9IQ56"/>
<accession>A0AAU9IQ56</accession>
<feature type="signal peptide" evidence="1">
    <location>
        <begin position="1"/>
        <end position="18"/>
    </location>
</feature>
<keyword evidence="1" id="KW-0732">Signal</keyword>
<keyword evidence="3" id="KW-1185">Reference proteome</keyword>